<keyword evidence="5" id="KW-0946">Virion</keyword>
<dbReference type="OrthoDB" id="25365at10239"/>
<dbReference type="Proteomes" id="UP000201862">
    <property type="component" value="Segment"/>
</dbReference>
<comment type="similarity">
    <text evidence="1">Belongs to the adenoviridae hexon-interlacing protein family.</text>
</comment>
<evidence type="ECO:0000313" key="10">
    <source>
        <dbReference type="Proteomes" id="UP000201862"/>
    </source>
</evidence>
<dbReference type="GO" id="GO:0031423">
    <property type="term" value="F:hexon binding"/>
    <property type="evidence" value="ECO:0007669"/>
    <property type="project" value="InterPro"/>
</dbReference>
<keyword evidence="3" id="KW-1048">Host nucleus</keyword>
<dbReference type="InterPro" id="IPR005641">
    <property type="entry name" value="Hexon_assoc_IX"/>
</dbReference>
<protein>
    <submittedName>
        <fullName evidence="9">IX</fullName>
    </submittedName>
</protein>
<evidence type="ECO:0000256" key="8">
    <source>
        <dbReference type="ARBA" id="ARBA00023296"/>
    </source>
</evidence>
<evidence type="ECO:0000256" key="5">
    <source>
        <dbReference type="ARBA" id="ARBA00022844"/>
    </source>
</evidence>
<keyword evidence="6" id="KW-0175">Coiled coil</keyword>
<dbReference type="GO" id="GO:0098021">
    <property type="term" value="C:viral capsid, decoration"/>
    <property type="evidence" value="ECO:0007669"/>
    <property type="project" value="UniProtKB-KW"/>
</dbReference>
<evidence type="ECO:0000256" key="4">
    <source>
        <dbReference type="ARBA" id="ARBA00022581"/>
    </source>
</evidence>
<evidence type="ECO:0000256" key="7">
    <source>
        <dbReference type="ARBA" id="ARBA00023093"/>
    </source>
</evidence>
<dbReference type="GeneID" id="30522835"/>
<keyword evidence="7" id="KW-1232">Capsid decoration protein</keyword>
<dbReference type="RefSeq" id="YP_009328900.1">
    <property type="nucleotide sequence ID" value="NC_032105.1"/>
</dbReference>
<proteinExistence type="inferred from homology"/>
<sequence>MTTNQSGVSFDGAVYSPFLTVRLPAWAGVRQNVTGSTVDGKPVDPSNASSMRYATVETPSLSNSALAAAAATSAVLSVLEPQIYFPSTTTQPSAALEGYRRELADVVNQLAAVSQQLQLVSARVDNLTRP</sequence>
<evidence type="ECO:0000256" key="2">
    <source>
        <dbReference type="ARBA" id="ARBA00022561"/>
    </source>
</evidence>
<evidence type="ECO:0000256" key="1">
    <source>
        <dbReference type="ARBA" id="ARBA00010950"/>
    </source>
</evidence>
<evidence type="ECO:0000256" key="3">
    <source>
        <dbReference type="ARBA" id="ARBA00022562"/>
    </source>
</evidence>
<accession>A0A1L3INX0</accession>
<dbReference type="KEGG" id="vg:30522835"/>
<keyword evidence="4" id="KW-0945">Host-virus interaction</keyword>
<keyword evidence="10" id="KW-1185">Reference proteome</keyword>
<evidence type="ECO:0000256" key="6">
    <source>
        <dbReference type="ARBA" id="ARBA00023054"/>
    </source>
</evidence>
<name>A0A1L3INX0_9ADEN</name>
<organism evidence="9">
    <name type="scientific">simian adenovirus 55</name>
    <dbReference type="NCBI Taxonomy" id="2848082"/>
    <lineage>
        <taxon>Viruses</taxon>
        <taxon>Varidnaviria</taxon>
        <taxon>Bamfordvirae</taxon>
        <taxon>Preplasmiviricota</taxon>
        <taxon>Polisuviricotina</taxon>
        <taxon>Pharingeaviricetes</taxon>
        <taxon>Rowavirales</taxon>
        <taxon>Adenoviridae</taxon>
        <taxon>Mastadenovirus</taxon>
        <taxon>Mastadenovirus flavi</taxon>
        <taxon>Simian mastadenovirus I</taxon>
    </lineage>
</organism>
<dbReference type="GO" id="GO:0046718">
    <property type="term" value="P:symbiont entry into host cell"/>
    <property type="evidence" value="ECO:0007669"/>
    <property type="project" value="UniProtKB-KW"/>
</dbReference>
<dbReference type="EMBL" id="KX505867">
    <property type="protein sequence ID" value="APG53793.1"/>
    <property type="molecule type" value="Genomic_DNA"/>
</dbReference>
<dbReference type="Pfam" id="PF03955">
    <property type="entry name" value="Adeno_PIX"/>
    <property type="match status" value="1"/>
</dbReference>
<evidence type="ECO:0000313" key="9">
    <source>
        <dbReference type="EMBL" id="APG53793.1"/>
    </source>
</evidence>
<keyword evidence="8" id="KW-1160">Virus entry into host cell</keyword>
<keyword evidence="2" id="KW-0167">Capsid protein</keyword>
<reference evidence="9" key="1">
    <citation type="journal article" date="2016" name="Virol. J.">
        <title>Isolation and characterization of adenoviruses infecting endangered golden snub-nosed monkeys (Rhinopithecus roxellana).</title>
        <authorList>
            <person name="Tan B."/>
            <person name="Wu L.J."/>
            <person name="Yang X.L."/>
            <person name="Li B."/>
            <person name="Zhang W."/>
            <person name="Lei Y.S."/>
            <person name="Li Y."/>
            <person name="Yang G.X."/>
            <person name="Chen J."/>
            <person name="Chen G."/>
            <person name="Wang H.Z."/>
            <person name="Shi Z.L."/>
        </authorList>
    </citation>
    <scope>NUCLEOTIDE SEQUENCE [LARGE SCALE GENOMIC DNA]</scope>
    <source>
        <strain evidence="9">WIV19</strain>
    </source>
</reference>